<reference evidence="3" key="1">
    <citation type="submission" date="2017-09" db="EMBL/GenBank/DDBJ databases">
        <title>Depth-based differentiation of microbial function through sediment-hosted aquifers and enrichment of novel symbionts in the deep terrestrial subsurface.</title>
        <authorList>
            <person name="Probst A.J."/>
            <person name="Ladd B."/>
            <person name="Jarett J.K."/>
            <person name="Geller-Mcgrath D.E."/>
            <person name="Sieber C.M.K."/>
            <person name="Emerson J.B."/>
            <person name="Anantharaman K."/>
            <person name="Thomas B.C."/>
            <person name="Malmstrom R."/>
            <person name="Stieglmeier M."/>
            <person name="Klingl A."/>
            <person name="Woyke T."/>
            <person name="Ryan C.M."/>
            <person name="Banfield J.F."/>
        </authorList>
    </citation>
    <scope>NUCLEOTIDE SEQUENCE [LARGE SCALE GENOMIC DNA]</scope>
</reference>
<dbReference type="InterPro" id="IPR043735">
    <property type="entry name" value="DUF5680"/>
</dbReference>
<evidence type="ECO:0000313" key="2">
    <source>
        <dbReference type="EMBL" id="PJC24894.1"/>
    </source>
</evidence>
<sequence length="277" mass="31796">MNNYKGDIIEESLKNREVLKGLNIISTRVEKVTDEHQTPWLSQWTLDTLEVNENEANNLAEKLSKALDPEHGWYIDYRNDKYHFVIFKDKVFKLDRNKKSDYDEMIKYGLSIGTPDYQLPNFTDLPIDVLDAFLREANSNTYANENVKKASPLRPGSNDYHFEKGDLTYHDTYFGATKFIGEEIVYKSNKPVWGMNYYGFTLNGEISEGLFDAILRPALMSGSGDNITVRGPKEFINGEWKYTFNAEGDLANFTGLEEISKNGEVVCRLYCHGGFIE</sequence>
<comment type="caution">
    <text evidence="2">The sequence shown here is derived from an EMBL/GenBank/DDBJ whole genome shotgun (WGS) entry which is preliminary data.</text>
</comment>
<evidence type="ECO:0000313" key="3">
    <source>
        <dbReference type="Proteomes" id="UP000230251"/>
    </source>
</evidence>
<protein>
    <recommendedName>
        <fullName evidence="1">DUF5680 domain-containing protein</fullName>
    </recommendedName>
</protein>
<dbReference type="AlphaFoldDB" id="A0A2M8EQ86"/>
<evidence type="ECO:0000259" key="1">
    <source>
        <dbReference type="Pfam" id="PF18931"/>
    </source>
</evidence>
<dbReference type="Proteomes" id="UP000230251">
    <property type="component" value="Unassembled WGS sequence"/>
</dbReference>
<gene>
    <name evidence="2" type="ORF">CO057_00425</name>
</gene>
<dbReference type="Pfam" id="PF18931">
    <property type="entry name" value="DUF5680"/>
    <property type="match status" value="1"/>
</dbReference>
<dbReference type="EMBL" id="PFSI01000010">
    <property type="protein sequence ID" value="PJC24894.1"/>
    <property type="molecule type" value="Genomic_DNA"/>
</dbReference>
<organism evidence="2 3">
    <name type="scientific">Candidatus Uhrbacteria bacterium CG_4_9_14_0_2_um_filter_41_50</name>
    <dbReference type="NCBI Taxonomy" id="1975031"/>
    <lineage>
        <taxon>Bacteria</taxon>
        <taxon>Candidatus Uhriibacteriota</taxon>
    </lineage>
</organism>
<proteinExistence type="predicted"/>
<feature type="domain" description="DUF5680" evidence="1">
    <location>
        <begin position="171"/>
        <end position="276"/>
    </location>
</feature>
<name>A0A2M8EQ86_9BACT</name>
<accession>A0A2M8EQ86</accession>